<dbReference type="PANTHER" id="PTHR12358">
    <property type="entry name" value="SPHINGOSINE KINASE"/>
    <property type="match status" value="1"/>
</dbReference>
<keyword evidence="11" id="KW-0594">Phospholipid biosynthesis</keyword>
<evidence type="ECO:0000313" key="15">
    <source>
        <dbReference type="Proteomes" id="UP000239471"/>
    </source>
</evidence>
<evidence type="ECO:0000256" key="8">
    <source>
        <dbReference type="ARBA" id="ARBA00022840"/>
    </source>
</evidence>
<evidence type="ECO:0000256" key="1">
    <source>
        <dbReference type="ARBA" id="ARBA00001946"/>
    </source>
</evidence>
<dbReference type="InterPro" id="IPR045540">
    <property type="entry name" value="YegS/DAGK_C"/>
</dbReference>
<keyword evidence="9" id="KW-0460">Magnesium</keyword>
<sequence length="293" mass="32473">MKYLFIVNPVAGKGEGLNYIQEIKKLFKEEEYYIEVTKRKGHAIEIAKKYSSESDYIIYAVGGDGTVNEVVNGIVGSDSSLVIIPTGSGNDFIRTIDPNYKKKDFLHKLIGGNTTLVDIIKINEKYFLNIASVGLDADIVYNAIAFKKMKLVKGDMAYIFSVAKTIFGKKGIPLKVKLDGKEIWDGKVLLLAIANGKCYGGGIKITPNAEIDDGLADVCLVENSNLLKIFRLLPKLATAKHTESKEVIIYRAKQIEIEGENIFRVNIDGEIVESDRLIMQVIPKAIKLVIPEN</sequence>
<evidence type="ECO:0000256" key="7">
    <source>
        <dbReference type="ARBA" id="ARBA00022777"/>
    </source>
</evidence>
<protein>
    <submittedName>
        <fullName evidence="14">Putative lipid kinase BmrU</fullName>
        <ecNumber evidence="14">2.7.1.-</ecNumber>
    </submittedName>
</protein>
<comment type="caution">
    <text evidence="14">The sequence shown here is derived from an EMBL/GenBank/DDBJ whole genome shotgun (WGS) entry which is preliminary data.</text>
</comment>
<dbReference type="Gene3D" id="2.60.200.40">
    <property type="match status" value="1"/>
</dbReference>
<feature type="domain" description="DAGKc" evidence="13">
    <location>
        <begin position="1"/>
        <end position="126"/>
    </location>
</feature>
<dbReference type="InterPro" id="IPR005218">
    <property type="entry name" value="Diacylglycerol/lipid_kinase"/>
</dbReference>
<evidence type="ECO:0000256" key="5">
    <source>
        <dbReference type="ARBA" id="ARBA00022723"/>
    </source>
</evidence>
<evidence type="ECO:0000313" key="14">
    <source>
        <dbReference type="EMBL" id="PRR82690.1"/>
    </source>
</evidence>
<comment type="cofactor">
    <cofactor evidence="1">
        <name>Mg(2+)</name>
        <dbReference type="ChEBI" id="CHEBI:18420"/>
    </cofactor>
</comment>
<keyword evidence="12" id="KW-1208">Phospholipid metabolism</keyword>
<keyword evidence="6" id="KW-0547">Nucleotide-binding</keyword>
<keyword evidence="4 14" id="KW-0808">Transferase</keyword>
<evidence type="ECO:0000256" key="12">
    <source>
        <dbReference type="ARBA" id="ARBA00023264"/>
    </source>
</evidence>
<dbReference type="Gene3D" id="3.40.50.10330">
    <property type="entry name" value="Probable inorganic polyphosphate/atp-NAD kinase, domain 1"/>
    <property type="match status" value="1"/>
</dbReference>
<evidence type="ECO:0000256" key="9">
    <source>
        <dbReference type="ARBA" id="ARBA00022842"/>
    </source>
</evidence>
<keyword evidence="8" id="KW-0067">ATP-binding</keyword>
<dbReference type="PANTHER" id="PTHR12358:SF106">
    <property type="entry name" value="LIPID KINASE YEGS"/>
    <property type="match status" value="1"/>
</dbReference>
<reference evidence="14 15" key="1">
    <citation type="submission" date="2018-03" db="EMBL/GenBank/DDBJ databases">
        <title>Genome sequence of Clostridium vincentii DSM 10228.</title>
        <authorList>
            <person name="Poehlein A."/>
            <person name="Daniel R."/>
        </authorList>
    </citation>
    <scope>NUCLEOTIDE SEQUENCE [LARGE SCALE GENOMIC DNA]</scope>
    <source>
        <strain evidence="14 15">DSM 10228</strain>
    </source>
</reference>
<dbReference type="GO" id="GO:0005886">
    <property type="term" value="C:plasma membrane"/>
    <property type="evidence" value="ECO:0007669"/>
    <property type="project" value="TreeGrafter"/>
</dbReference>
<dbReference type="EC" id="2.7.1.-" evidence="14"/>
<evidence type="ECO:0000256" key="4">
    <source>
        <dbReference type="ARBA" id="ARBA00022679"/>
    </source>
</evidence>
<dbReference type="Pfam" id="PF19279">
    <property type="entry name" value="YegS_C"/>
    <property type="match status" value="1"/>
</dbReference>
<comment type="similarity">
    <text evidence="2">Belongs to the diacylglycerol/lipid kinase family.</text>
</comment>
<evidence type="ECO:0000256" key="6">
    <source>
        <dbReference type="ARBA" id="ARBA00022741"/>
    </source>
</evidence>
<evidence type="ECO:0000256" key="3">
    <source>
        <dbReference type="ARBA" id="ARBA00022516"/>
    </source>
</evidence>
<dbReference type="InterPro" id="IPR001206">
    <property type="entry name" value="Diacylglycerol_kinase_cat_dom"/>
</dbReference>
<dbReference type="InterPro" id="IPR016064">
    <property type="entry name" value="NAD/diacylglycerol_kinase_sf"/>
</dbReference>
<dbReference type="InterPro" id="IPR017438">
    <property type="entry name" value="ATP-NAD_kinase_N"/>
</dbReference>
<organism evidence="14 15">
    <name type="scientific">Clostridium vincentii</name>
    <dbReference type="NCBI Taxonomy" id="52704"/>
    <lineage>
        <taxon>Bacteria</taxon>
        <taxon>Bacillati</taxon>
        <taxon>Bacillota</taxon>
        <taxon>Clostridia</taxon>
        <taxon>Eubacteriales</taxon>
        <taxon>Clostridiaceae</taxon>
        <taxon>Clostridium</taxon>
    </lineage>
</organism>
<dbReference type="RefSeq" id="WP_106059492.1">
    <property type="nucleotide sequence ID" value="NZ_PVXQ01000013.1"/>
</dbReference>
<dbReference type="GO" id="GO:0046872">
    <property type="term" value="F:metal ion binding"/>
    <property type="evidence" value="ECO:0007669"/>
    <property type="project" value="UniProtKB-KW"/>
</dbReference>
<dbReference type="AlphaFoldDB" id="A0A2T0BFM0"/>
<dbReference type="SUPFAM" id="SSF111331">
    <property type="entry name" value="NAD kinase/diacylglycerol kinase-like"/>
    <property type="match status" value="1"/>
</dbReference>
<dbReference type="NCBIfam" id="TIGR00147">
    <property type="entry name" value="YegS/Rv2252/BmrU family lipid kinase"/>
    <property type="match status" value="1"/>
</dbReference>
<keyword evidence="5" id="KW-0479">Metal-binding</keyword>
<evidence type="ECO:0000259" key="13">
    <source>
        <dbReference type="PROSITE" id="PS50146"/>
    </source>
</evidence>
<dbReference type="SMART" id="SM00046">
    <property type="entry name" value="DAGKc"/>
    <property type="match status" value="1"/>
</dbReference>
<keyword evidence="15" id="KW-1185">Reference proteome</keyword>
<dbReference type="OrthoDB" id="9786026at2"/>
<dbReference type="Proteomes" id="UP000239471">
    <property type="component" value="Unassembled WGS sequence"/>
</dbReference>
<dbReference type="GO" id="GO:0008654">
    <property type="term" value="P:phospholipid biosynthetic process"/>
    <property type="evidence" value="ECO:0007669"/>
    <property type="project" value="UniProtKB-KW"/>
</dbReference>
<evidence type="ECO:0000256" key="10">
    <source>
        <dbReference type="ARBA" id="ARBA00023098"/>
    </source>
</evidence>
<keyword evidence="3" id="KW-0444">Lipid biosynthesis</keyword>
<gene>
    <name evidence="14" type="primary">bmrU</name>
    <name evidence="14" type="ORF">CLVI_14990</name>
</gene>
<keyword evidence="10" id="KW-0443">Lipid metabolism</keyword>
<dbReference type="GO" id="GO:0005524">
    <property type="term" value="F:ATP binding"/>
    <property type="evidence" value="ECO:0007669"/>
    <property type="project" value="UniProtKB-KW"/>
</dbReference>
<dbReference type="InterPro" id="IPR050187">
    <property type="entry name" value="Lipid_Phosphate_FormReg"/>
</dbReference>
<proteinExistence type="inferred from homology"/>
<accession>A0A2T0BFM0</accession>
<evidence type="ECO:0000256" key="2">
    <source>
        <dbReference type="ARBA" id="ARBA00005983"/>
    </source>
</evidence>
<dbReference type="Pfam" id="PF00781">
    <property type="entry name" value="DAGK_cat"/>
    <property type="match status" value="1"/>
</dbReference>
<keyword evidence="7 14" id="KW-0418">Kinase</keyword>
<dbReference type="GO" id="GO:0004143">
    <property type="term" value="F:ATP-dependent diacylglycerol kinase activity"/>
    <property type="evidence" value="ECO:0007669"/>
    <property type="project" value="TreeGrafter"/>
</dbReference>
<name>A0A2T0BFM0_9CLOT</name>
<evidence type="ECO:0000256" key="11">
    <source>
        <dbReference type="ARBA" id="ARBA00023209"/>
    </source>
</evidence>
<dbReference type="PROSITE" id="PS50146">
    <property type="entry name" value="DAGK"/>
    <property type="match status" value="1"/>
</dbReference>
<dbReference type="EMBL" id="PVXQ01000013">
    <property type="protein sequence ID" value="PRR82690.1"/>
    <property type="molecule type" value="Genomic_DNA"/>
</dbReference>